<dbReference type="PANTHER" id="PTHR46825">
    <property type="entry name" value="D-ALANYL-D-ALANINE-CARBOXYPEPTIDASE/ENDOPEPTIDASE AMPH"/>
    <property type="match status" value="1"/>
</dbReference>
<dbReference type="SUPFAM" id="SSF56601">
    <property type="entry name" value="beta-lactamase/transpeptidase-like"/>
    <property type="match status" value="1"/>
</dbReference>
<protein>
    <recommendedName>
        <fullName evidence="2">Beta-lactamase-related domain-containing protein</fullName>
    </recommendedName>
</protein>
<organism evidence="3 4">
    <name type="scientific">Sorangium cellulosum</name>
    <name type="common">Polyangium cellulosum</name>
    <dbReference type="NCBI Taxonomy" id="56"/>
    <lineage>
        <taxon>Bacteria</taxon>
        <taxon>Pseudomonadati</taxon>
        <taxon>Myxococcota</taxon>
        <taxon>Polyangia</taxon>
        <taxon>Polyangiales</taxon>
        <taxon>Polyangiaceae</taxon>
        <taxon>Sorangium</taxon>
    </lineage>
</organism>
<evidence type="ECO:0000313" key="4">
    <source>
        <dbReference type="Proteomes" id="UP000238348"/>
    </source>
</evidence>
<gene>
    <name evidence="3" type="ORF">SOCE26_060460</name>
</gene>
<dbReference type="Pfam" id="PF00144">
    <property type="entry name" value="Beta-lactamase"/>
    <property type="match status" value="1"/>
</dbReference>
<name>A0A2L0EZ60_SORCE</name>
<evidence type="ECO:0000313" key="3">
    <source>
        <dbReference type="EMBL" id="AUX44580.1"/>
    </source>
</evidence>
<dbReference type="PANTHER" id="PTHR46825:SF9">
    <property type="entry name" value="BETA-LACTAMASE-RELATED DOMAIN-CONTAINING PROTEIN"/>
    <property type="match status" value="1"/>
</dbReference>
<sequence length="482" mass="51809">MAVAVIENGEVTFARGFGSKDPAGDAPVLPTTLFRIGSVNKMLTATALLKQVSEGHVDLDAPVTEYVPGFHFSADAAWAPSIQVRHLLTHTSGMYDHLAIDTPASEQQDASLEEFMTGPFAETGYLMAPAGAFYNYSNPNFYLAGLIAEETAGKPYRQLMKEDVFDPLGMDRTFFLASEVLADGDYALGVTTYPDVPSPVHPDTYENAWARPAGYASSSVLDLARFVAFLDAGNEAVLPEALSDEMQSPHVDTQELLDLVHYGYGLEILKGAFLGSTDTFYEMKIVTHSGGIPGFTAQVTYVPSLRFGFISLASTDGAPFTKSLLTAVTTLPVLPPPSPAPDLTVDPSTFSAFEGVYQDDFIVGPIHVTQVGDDLEVNLPAVEEAGIDYDPVLIPVAGNNFYFTIQGITLPLTFIAGASGETAYLRTRVFVGVKAEAPPPPPPAPATERRSRLLRAIRMARPTVSERLSRPSALEAAAPRHR</sequence>
<dbReference type="Gene3D" id="3.40.710.10">
    <property type="entry name" value="DD-peptidase/beta-lactamase superfamily"/>
    <property type="match status" value="1"/>
</dbReference>
<dbReference type="InterPro" id="IPR012338">
    <property type="entry name" value="Beta-lactam/transpept-like"/>
</dbReference>
<accession>A0A2L0EZ60</accession>
<dbReference type="Proteomes" id="UP000238348">
    <property type="component" value="Chromosome"/>
</dbReference>
<dbReference type="InterPro" id="IPR050491">
    <property type="entry name" value="AmpC-like"/>
</dbReference>
<feature type="region of interest" description="Disordered" evidence="1">
    <location>
        <begin position="462"/>
        <end position="482"/>
    </location>
</feature>
<dbReference type="InterPro" id="IPR001466">
    <property type="entry name" value="Beta-lactam-related"/>
</dbReference>
<evidence type="ECO:0000256" key="1">
    <source>
        <dbReference type="SAM" id="MobiDB-lite"/>
    </source>
</evidence>
<evidence type="ECO:0000259" key="2">
    <source>
        <dbReference type="Pfam" id="PF00144"/>
    </source>
</evidence>
<dbReference type="AlphaFoldDB" id="A0A2L0EZ60"/>
<feature type="domain" description="Beta-lactamase-related" evidence="2">
    <location>
        <begin position="1"/>
        <end position="318"/>
    </location>
</feature>
<proteinExistence type="predicted"/>
<dbReference type="EMBL" id="CP012673">
    <property type="protein sequence ID" value="AUX44580.1"/>
    <property type="molecule type" value="Genomic_DNA"/>
</dbReference>
<reference evidence="3 4" key="1">
    <citation type="submission" date="2015-09" db="EMBL/GenBank/DDBJ databases">
        <title>Sorangium comparison.</title>
        <authorList>
            <person name="Zaburannyi N."/>
            <person name="Bunk B."/>
            <person name="Overmann J."/>
            <person name="Mueller R."/>
        </authorList>
    </citation>
    <scope>NUCLEOTIDE SEQUENCE [LARGE SCALE GENOMIC DNA]</scope>
    <source>
        <strain evidence="3 4">So ce26</strain>
    </source>
</reference>